<reference evidence="2" key="2">
    <citation type="submission" date="2025-09" db="UniProtKB">
        <authorList>
            <consortium name="Ensembl"/>
        </authorList>
    </citation>
    <scope>IDENTIFICATION</scope>
</reference>
<dbReference type="Pfam" id="PF15224">
    <property type="entry name" value="SCRG1"/>
    <property type="match status" value="1"/>
</dbReference>
<dbReference type="Ensembl" id="ENSSANT00000037742.1">
    <property type="protein sequence ID" value="ENSSANP00000035432.1"/>
    <property type="gene ID" value="ENSSANG00000018148.1"/>
</dbReference>
<sequence>LLIMVLIIFNAYTFLLGIVTAVLTGRDCHSITKGAEKMQQIYNLHNNFLEVKECDVDCLCNSQLLCFVFSVLVMRVCSYFIIDCSLINYNV</sequence>
<evidence type="ECO:0000256" key="1">
    <source>
        <dbReference type="SAM" id="Phobius"/>
    </source>
</evidence>
<keyword evidence="1" id="KW-1133">Transmembrane helix</keyword>
<keyword evidence="1" id="KW-0472">Membrane</keyword>
<accession>A0A671MU04</accession>
<evidence type="ECO:0000313" key="2">
    <source>
        <dbReference type="Ensembl" id="ENSSANP00000035432.1"/>
    </source>
</evidence>
<protein>
    <submittedName>
        <fullName evidence="2">Uncharacterized protein</fullName>
    </submittedName>
</protein>
<reference evidence="2" key="1">
    <citation type="submission" date="2025-08" db="UniProtKB">
        <authorList>
            <consortium name="Ensembl"/>
        </authorList>
    </citation>
    <scope>IDENTIFICATION</scope>
</reference>
<proteinExistence type="predicted"/>
<keyword evidence="1" id="KW-0812">Transmembrane</keyword>
<evidence type="ECO:0000313" key="3">
    <source>
        <dbReference type="Proteomes" id="UP000472260"/>
    </source>
</evidence>
<organism evidence="2 3">
    <name type="scientific">Sinocyclocheilus anshuiensis</name>
    <dbReference type="NCBI Taxonomy" id="1608454"/>
    <lineage>
        <taxon>Eukaryota</taxon>
        <taxon>Metazoa</taxon>
        <taxon>Chordata</taxon>
        <taxon>Craniata</taxon>
        <taxon>Vertebrata</taxon>
        <taxon>Euteleostomi</taxon>
        <taxon>Actinopterygii</taxon>
        <taxon>Neopterygii</taxon>
        <taxon>Teleostei</taxon>
        <taxon>Ostariophysi</taxon>
        <taxon>Cypriniformes</taxon>
        <taxon>Cyprinidae</taxon>
        <taxon>Cyprininae</taxon>
        <taxon>Sinocyclocheilus</taxon>
    </lineage>
</organism>
<dbReference type="Proteomes" id="UP000472260">
    <property type="component" value="Unassembled WGS sequence"/>
</dbReference>
<dbReference type="AlphaFoldDB" id="A0A671MU04"/>
<feature type="transmembrane region" description="Helical" evidence="1">
    <location>
        <begin position="6"/>
        <end position="24"/>
    </location>
</feature>
<name>A0A671MU04_9TELE</name>
<dbReference type="InterPro" id="IPR028063">
    <property type="entry name" value="SCRG1"/>
</dbReference>
<keyword evidence="3" id="KW-1185">Reference proteome</keyword>